<keyword evidence="1" id="KW-0812">Transmembrane</keyword>
<accession>X1AM38</accession>
<comment type="caution">
    <text evidence="2">The sequence shown here is derived from an EMBL/GenBank/DDBJ whole genome shotgun (WGS) entry which is preliminary data.</text>
</comment>
<evidence type="ECO:0008006" key="3">
    <source>
        <dbReference type="Google" id="ProtNLM"/>
    </source>
</evidence>
<reference evidence="2" key="1">
    <citation type="journal article" date="2014" name="Front. Microbiol.">
        <title>High frequency of phylogenetically diverse reductive dehalogenase-homologous genes in deep subseafloor sedimentary metagenomes.</title>
        <authorList>
            <person name="Kawai M."/>
            <person name="Futagami T."/>
            <person name="Toyoda A."/>
            <person name="Takaki Y."/>
            <person name="Nishi S."/>
            <person name="Hori S."/>
            <person name="Arai W."/>
            <person name="Tsubouchi T."/>
            <person name="Morono Y."/>
            <person name="Uchiyama I."/>
            <person name="Ito T."/>
            <person name="Fujiyama A."/>
            <person name="Inagaki F."/>
            <person name="Takami H."/>
        </authorList>
    </citation>
    <scope>NUCLEOTIDE SEQUENCE</scope>
    <source>
        <strain evidence="2">Expedition CK06-06</strain>
    </source>
</reference>
<name>X1AM38_9ZZZZ</name>
<sequence>MTAIDSLKSQYSSKRKKLFFTFILIVISVVILLILKETSIVEEWWQIGIIIMSLILIFGSQATNYISTEQNYRNALYTSNKMLKKDTALDYTVSSYLMSKQENEAQTKNKTEENEIKSVSFCISCGKKFAKKYTFCPSCGSCKITSY</sequence>
<gene>
    <name evidence="2" type="ORF">S01H4_10030</name>
</gene>
<keyword evidence="1" id="KW-0472">Membrane</keyword>
<evidence type="ECO:0000256" key="1">
    <source>
        <dbReference type="SAM" id="Phobius"/>
    </source>
</evidence>
<dbReference type="AlphaFoldDB" id="X1AM38"/>
<evidence type="ECO:0000313" key="2">
    <source>
        <dbReference type="EMBL" id="GAG60951.1"/>
    </source>
</evidence>
<protein>
    <recommendedName>
        <fullName evidence="3">Zinc-ribbon domain-containing protein</fullName>
    </recommendedName>
</protein>
<keyword evidence="1" id="KW-1133">Transmembrane helix</keyword>
<feature type="transmembrane region" description="Helical" evidence="1">
    <location>
        <begin position="18"/>
        <end position="35"/>
    </location>
</feature>
<dbReference type="EMBL" id="BART01003753">
    <property type="protein sequence ID" value="GAG60951.1"/>
    <property type="molecule type" value="Genomic_DNA"/>
</dbReference>
<proteinExistence type="predicted"/>
<organism evidence="2">
    <name type="scientific">marine sediment metagenome</name>
    <dbReference type="NCBI Taxonomy" id="412755"/>
    <lineage>
        <taxon>unclassified sequences</taxon>
        <taxon>metagenomes</taxon>
        <taxon>ecological metagenomes</taxon>
    </lineage>
</organism>
<feature type="transmembrane region" description="Helical" evidence="1">
    <location>
        <begin position="47"/>
        <end position="66"/>
    </location>
</feature>